<dbReference type="Gene3D" id="1.10.287.130">
    <property type="match status" value="1"/>
</dbReference>
<name>A0A090BUA0_9GAMM</name>
<dbReference type="Gene3D" id="3.30.565.10">
    <property type="entry name" value="Histidine kinase-like ATPase, C-terminal domain"/>
    <property type="match status" value="1"/>
</dbReference>
<proteinExistence type="predicted"/>
<dbReference type="Pfam" id="PF00072">
    <property type="entry name" value="Response_reg"/>
    <property type="match status" value="1"/>
</dbReference>
<feature type="domain" description="Response regulatory" evidence="8">
    <location>
        <begin position="39"/>
        <end position="163"/>
    </location>
</feature>
<dbReference type="InterPro" id="IPR011006">
    <property type="entry name" value="CheY-like_superfamily"/>
</dbReference>
<dbReference type="Pfam" id="PF02518">
    <property type="entry name" value="HATPase_c"/>
    <property type="match status" value="1"/>
</dbReference>
<dbReference type="InterPro" id="IPR036890">
    <property type="entry name" value="HATPase_C_sf"/>
</dbReference>
<dbReference type="Gene3D" id="3.40.50.2300">
    <property type="match status" value="1"/>
</dbReference>
<dbReference type="SMART" id="SM00388">
    <property type="entry name" value="HisKA"/>
    <property type="match status" value="1"/>
</dbReference>
<dbReference type="PROSITE" id="PS50110">
    <property type="entry name" value="RESPONSE_REGULATORY"/>
    <property type="match status" value="1"/>
</dbReference>
<protein>
    <recommendedName>
        <fullName evidence="2">histidine kinase</fullName>
        <ecNumber evidence="2">2.7.13.3</ecNumber>
    </recommendedName>
</protein>
<dbReference type="SUPFAM" id="SSF55874">
    <property type="entry name" value="ATPase domain of HSP90 chaperone/DNA topoisomerase II/histidine kinase"/>
    <property type="match status" value="1"/>
</dbReference>
<evidence type="ECO:0000259" key="8">
    <source>
        <dbReference type="PROSITE" id="PS50110"/>
    </source>
</evidence>
<feature type="domain" description="Histidine kinase" evidence="7">
    <location>
        <begin position="218"/>
        <end position="437"/>
    </location>
</feature>
<evidence type="ECO:0000256" key="3">
    <source>
        <dbReference type="ARBA" id="ARBA00022553"/>
    </source>
</evidence>
<evidence type="ECO:0000313" key="10">
    <source>
        <dbReference type="Proteomes" id="UP000031623"/>
    </source>
</evidence>
<organism evidence="9 10">
    <name type="scientific">Thioploca ingrica</name>
    <dbReference type="NCBI Taxonomy" id="40754"/>
    <lineage>
        <taxon>Bacteria</taxon>
        <taxon>Pseudomonadati</taxon>
        <taxon>Pseudomonadota</taxon>
        <taxon>Gammaproteobacteria</taxon>
        <taxon>Thiotrichales</taxon>
        <taxon>Thiotrichaceae</taxon>
        <taxon>Thioploca</taxon>
    </lineage>
</organism>
<comment type="catalytic activity">
    <reaction evidence="1">
        <text>ATP + protein L-histidine = ADP + protein N-phospho-L-histidine.</text>
        <dbReference type="EC" id="2.7.13.3"/>
    </reaction>
</comment>
<dbReference type="InterPro" id="IPR005467">
    <property type="entry name" value="His_kinase_dom"/>
</dbReference>
<keyword evidence="3 6" id="KW-0597">Phosphoprotein</keyword>
<dbReference type="CDD" id="cd00075">
    <property type="entry name" value="HATPase"/>
    <property type="match status" value="1"/>
</dbReference>
<dbReference type="InterPro" id="IPR003661">
    <property type="entry name" value="HisK_dim/P_dom"/>
</dbReference>
<dbReference type="PRINTS" id="PR00344">
    <property type="entry name" value="BCTRLSENSOR"/>
</dbReference>
<reference evidence="9 10" key="1">
    <citation type="journal article" date="2014" name="ISME J.">
        <title>Ecophysiology of Thioploca ingrica as revealed by the complete genome sequence supplemented with proteomic evidence.</title>
        <authorList>
            <person name="Kojima H."/>
            <person name="Ogura Y."/>
            <person name="Yamamoto N."/>
            <person name="Togashi T."/>
            <person name="Mori H."/>
            <person name="Watanabe T."/>
            <person name="Nemoto F."/>
            <person name="Kurokawa K."/>
            <person name="Hayashi T."/>
            <person name="Fukui M."/>
        </authorList>
    </citation>
    <scope>NUCLEOTIDE SEQUENCE [LARGE SCALE GENOMIC DNA]</scope>
</reference>
<dbReference type="InterPro" id="IPR004358">
    <property type="entry name" value="Sig_transdc_His_kin-like_C"/>
</dbReference>
<dbReference type="KEGG" id="tig:THII_0444"/>
<feature type="modified residue" description="4-aspartylphosphate" evidence="6">
    <location>
        <position position="94"/>
    </location>
</feature>
<dbReference type="Proteomes" id="UP000031623">
    <property type="component" value="Chromosome"/>
</dbReference>
<dbReference type="EC" id="2.7.13.3" evidence="2"/>
<evidence type="ECO:0000256" key="5">
    <source>
        <dbReference type="ARBA" id="ARBA00022777"/>
    </source>
</evidence>
<dbReference type="SUPFAM" id="SSF47384">
    <property type="entry name" value="Homodimeric domain of signal transducing histidine kinase"/>
    <property type="match status" value="1"/>
</dbReference>
<dbReference type="InterPro" id="IPR003594">
    <property type="entry name" value="HATPase_dom"/>
</dbReference>
<dbReference type="AlphaFoldDB" id="A0A090BUA0"/>
<dbReference type="CDD" id="cd00082">
    <property type="entry name" value="HisKA"/>
    <property type="match status" value="1"/>
</dbReference>
<dbReference type="PANTHER" id="PTHR43547:SF2">
    <property type="entry name" value="HYBRID SIGNAL TRANSDUCTION HISTIDINE KINASE C"/>
    <property type="match status" value="1"/>
</dbReference>
<gene>
    <name evidence="9" type="ORF">THII_0444</name>
</gene>
<dbReference type="FunFam" id="3.30.565.10:FF:000006">
    <property type="entry name" value="Sensor histidine kinase WalK"/>
    <property type="match status" value="1"/>
</dbReference>
<evidence type="ECO:0000256" key="2">
    <source>
        <dbReference type="ARBA" id="ARBA00012438"/>
    </source>
</evidence>
<dbReference type="InterPro" id="IPR036097">
    <property type="entry name" value="HisK_dim/P_sf"/>
</dbReference>
<evidence type="ECO:0000256" key="6">
    <source>
        <dbReference type="PROSITE-ProRule" id="PRU00169"/>
    </source>
</evidence>
<keyword evidence="5 9" id="KW-0418">Kinase</keyword>
<accession>A0A090BUA0</accession>
<evidence type="ECO:0000256" key="4">
    <source>
        <dbReference type="ARBA" id="ARBA00022679"/>
    </source>
</evidence>
<evidence type="ECO:0000256" key="1">
    <source>
        <dbReference type="ARBA" id="ARBA00000085"/>
    </source>
</evidence>
<dbReference type="HOGENOM" id="CLU_000445_114_72_6"/>
<dbReference type="EMBL" id="AP014633">
    <property type="protein sequence ID" value="BAP54741.1"/>
    <property type="molecule type" value="Genomic_DNA"/>
</dbReference>
<dbReference type="STRING" id="40754.THII_0444"/>
<dbReference type="SUPFAM" id="SSF52172">
    <property type="entry name" value="CheY-like"/>
    <property type="match status" value="1"/>
</dbReference>
<evidence type="ECO:0000259" key="7">
    <source>
        <dbReference type="PROSITE" id="PS50109"/>
    </source>
</evidence>
<dbReference type="PROSITE" id="PS50109">
    <property type="entry name" value="HIS_KIN"/>
    <property type="match status" value="1"/>
</dbReference>
<sequence>MTVQDNKPLFVDEEEPLFQEDESAVAEENATLTGSGTWEVVIVDDEEDVHQLTRFVLDDYVYQGRKVKFLSAYSAKEAKQLFQDHPNPAVILLDVVMETNDAGLKLVEYIREVQRNQFTRIILRTGQPGYAPEKQVILKYDINDYKNKTELTDQKLFTIITASLRAYSDLITIESYRQHLEEKVFERTVELRQKNEELIQINQKLMQLNTEKDEFLGIAAHDLKNPLSSIQSLAGFIKGSFDNLTKEKIIQYAHIIEVSSQKMFELIKNLLDVNAIESGKMNLSFHPIDIRFLVQYAMRNYLEAAKSKKIELQCHSPEEKCLVFIDQTAMLQVLDNLISNALKYSPPNKRIYLRVVKKANTVQCEIQDEGPGLSEMDHSKLFGKFVRLTPRPTKNEHSTGLGLFIVKKLVENLRGRVWCETELGKGSTFIVEFPLSNE</sequence>
<keyword evidence="4" id="KW-0808">Transferase</keyword>
<dbReference type="SMART" id="SM00387">
    <property type="entry name" value="HATPase_c"/>
    <property type="match status" value="1"/>
</dbReference>
<dbReference type="InterPro" id="IPR001789">
    <property type="entry name" value="Sig_transdc_resp-reg_receiver"/>
</dbReference>
<evidence type="ECO:0000313" key="9">
    <source>
        <dbReference type="EMBL" id="BAP54741.1"/>
    </source>
</evidence>
<dbReference type="OrthoDB" id="9813903at2"/>
<dbReference type="Pfam" id="PF00512">
    <property type="entry name" value="HisKA"/>
    <property type="match status" value="1"/>
</dbReference>
<dbReference type="PANTHER" id="PTHR43547">
    <property type="entry name" value="TWO-COMPONENT HISTIDINE KINASE"/>
    <property type="match status" value="1"/>
</dbReference>
<keyword evidence="10" id="KW-1185">Reference proteome</keyword>
<dbReference type="GO" id="GO:0000155">
    <property type="term" value="F:phosphorelay sensor kinase activity"/>
    <property type="evidence" value="ECO:0007669"/>
    <property type="project" value="InterPro"/>
</dbReference>
<dbReference type="GO" id="GO:0005886">
    <property type="term" value="C:plasma membrane"/>
    <property type="evidence" value="ECO:0007669"/>
    <property type="project" value="UniProtKB-ARBA"/>
</dbReference>